<dbReference type="GO" id="GO:0071555">
    <property type="term" value="P:cell wall organization"/>
    <property type="evidence" value="ECO:0007669"/>
    <property type="project" value="UniProtKB-KW"/>
</dbReference>
<dbReference type="Pfam" id="PF03360">
    <property type="entry name" value="Glyco_transf_43"/>
    <property type="match status" value="1"/>
</dbReference>
<dbReference type="AlphaFoldDB" id="R7VZW3"/>
<feature type="compositionally biased region" description="Basic and acidic residues" evidence="15">
    <location>
        <begin position="86"/>
        <end position="101"/>
    </location>
</feature>
<dbReference type="InterPro" id="IPR029044">
    <property type="entry name" value="Nucleotide-diphossugar_trans"/>
</dbReference>
<dbReference type="PANTHER" id="PTHR10896:SF31">
    <property type="entry name" value="BETA-1,4-XYLOSYLTRANSFERASE GT43E-RELATED"/>
    <property type="match status" value="1"/>
</dbReference>
<dbReference type="EnsemblPlants" id="EMT01295">
    <property type="protein sequence ID" value="EMT01295"/>
    <property type="gene ID" value="F775_32220"/>
</dbReference>
<comment type="subcellular location">
    <subcellularLocation>
        <location evidence="1 14">Golgi apparatus membrane</location>
        <topology evidence="1 14">Single-pass type II membrane protein</topology>
    </subcellularLocation>
</comment>
<keyword evidence="7 14" id="KW-1133">Transmembrane helix</keyword>
<dbReference type="Gene3D" id="3.90.550.10">
    <property type="entry name" value="Spore Coat Polysaccharide Biosynthesis Protein SpsA, Chain A"/>
    <property type="match status" value="1"/>
</dbReference>
<feature type="region of interest" description="Disordered" evidence="15">
    <location>
        <begin position="1"/>
        <end position="36"/>
    </location>
</feature>
<dbReference type="CDD" id="cd00218">
    <property type="entry name" value="GlcAT-I"/>
    <property type="match status" value="1"/>
</dbReference>
<feature type="region of interest" description="Disordered" evidence="15">
    <location>
        <begin position="62"/>
        <end position="124"/>
    </location>
</feature>
<feature type="compositionally biased region" description="Basic and acidic residues" evidence="15">
    <location>
        <begin position="14"/>
        <end position="24"/>
    </location>
</feature>
<feature type="transmembrane region" description="Helical" evidence="14">
    <location>
        <begin position="228"/>
        <end position="248"/>
    </location>
</feature>
<keyword evidence="3" id="KW-0328">Glycosyltransferase</keyword>
<evidence type="ECO:0000256" key="5">
    <source>
        <dbReference type="ARBA" id="ARBA00022692"/>
    </source>
</evidence>
<evidence type="ECO:0000256" key="11">
    <source>
        <dbReference type="ARBA" id="ARBA00023316"/>
    </source>
</evidence>
<sequence length="576" mass="65485">MDRGCRTPRYRPNGLEEHKSHALTDENESGSTTFVGRNWRKSTKTYNHVARSTDLDKLVEENIRPEEPGPRTQHLSNASRRYKQASSERERGGETLFHNDDNIVSPLSNGDLPNVKREKLQPPPPAELRQFFNSLYLQEAYMHNDVGMVSSRRNSTGAFHRDGPPKDWSQFADPSPSPKLLYSQSYVVMRGLLASLASLDFALWSSTMKSAWRSPERSKSKGPGCKRVAFRLFVCFMVGIFIGFTPFFSVDVSQKIVSRLPFDDGVDDKVKELDAIVVQKEVEVVDEPEVEQLSPPVPAMLDDEVDFVEAAKPAITDLVIPVRKLLIVVTITSARPQQAYYLNRLAHVLKGVPPPLLWLVVEWPVTTFETAEILRSSGVMYRHIVCRKNLTSVRKIAVCQRNNAIYHIKKHHLDGIVHFADEERSYMGDVFEEMRKIRRVGAWPVANHDASKYRVVVEGPTCKGNRITGWNTIPKKGAPRRFPIGFSGFAFNSTMLWDPQRWNRPAMDSVIVHSGGRGGLQESRFVEKLVKNERQIEGLPDNCNRVMVWNFALEPPQLNYPAGWSLWNHLEVVKDL</sequence>
<keyword evidence="9 14" id="KW-0472">Membrane</keyword>
<feature type="site" description="Interaction with galactose moiety of substrate glycoprotein" evidence="13">
    <location>
        <position position="458"/>
    </location>
</feature>
<evidence type="ECO:0000256" key="15">
    <source>
        <dbReference type="SAM" id="MobiDB-lite"/>
    </source>
</evidence>
<evidence type="ECO:0000256" key="6">
    <source>
        <dbReference type="ARBA" id="ARBA00022968"/>
    </source>
</evidence>
<evidence type="ECO:0000256" key="7">
    <source>
        <dbReference type="ARBA" id="ARBA00022989"/>
    </source>
</evidence>
<keyword evidence="4 14" id="KW-0808">Transferase</keyword>
<protein>
    <recommendedName>
        <fullName evidence="14">Glycosyltransferases</fullName>
        <ecNumber evidence="14">2.4.-.-</ecNumber>
    </recommendedName>
</protein>
<organism evidence="16">
    <name type="scientific">Aegilops tauschii</name>
    <name type="common">Tausch's goatgrass</name>
    <name type="synonym">Aegilops squarrosa</name>
    <dbReference type="NCBI Taxonomy" id="37682"/>
    <lineage>
        <taxon>Eukaryota</taxon>
        <taxon>Viridiplantae</taxon>
        <taxon>Streptophyta</taxon>
        <taxon>Embryophyta</taxon>
        <taxon>Tracheophyta</taxon>
        <taxon>Spermatophyta</taxon>
        <taxon>Magnoliopsida</taxon>
        <taxon>Liliopsida</taxon>
        <taxon>Poales</taxon>
        <taxon>Poaceae</taxon>
        <taxon>BOP clade</taxon>
        <taxon>Pooideae</taxon>
        <taxon>Triticodae</taxon>
        <taxon>Triticeae</taxon>
        <taxon>Triticinae</taxon>
        <taxon>Aegilops</taxon>
    </lineage>
</organism>
<evidence type="ECO:0000256" key="9">
    <source>
        <dbReference type="ARBA" id="ARBA00023136"/>
    </source>
</evidence>
<evidence type="ECO:0000256" key="1">
    <source>
        <dbReference type="ARBA" id="ARBA00004323"/>
    </source>
</evidence>
<dbReference type="GO" id="GO:0000139">
    <property type="term" value="C:Golgi membrane"/>
    <property type="evidence" value="ECO:0007669"/>
    <property type="project" value="UniProtKB-SubCell"/>
</dbReference>
<evidence type="ECO:0000256" key="13">
    <source>
        <dbReference type="PIRSR" id="PIRSR605027-4"/>
    </source>
</evidence>
<evidence type="ECO:0000256" key="10">
    <source>
        <dbReference type="ARBA" id="ARBA00023180"/>
    </source>
</evidence>
<keyword evidence="8 14" id="KW-0333">Golgi apparatus</keyword>
<keyword evidence="11 14" id="KW-0961">Cell wall biogenesis/degradation</keyword>
<evidence type="ECO:0000256" key="8">
    <source>
        <dbReference type="ARBA" id="ARBA00023034"/>
    </source>
</evidence>
<dbReference type="InterPro" id="IPR005027">
    <property type="entry name" value="Glyco_trans_43"/>
</dbReference>
<comment type="function">
    <text evidence="14">Involved in the synthesis of glucuronoxylan hemicellulose in secondary cell walls.</text>
</comment>
<dbReference type="GO" id="GO:0010417">
    <property type="term" value="P:glucuronoxylan biosynthetic process"/>
    <property type="evidence" value="ECO:0007669"/>
    <property type="project" value="TreeGrafter"/>
</dbReference>
<comment type="similarity">
    <text evidence="2 14">Belongs to the glycosyltransferase 43 family.</text>
</comment>
<evidence type="ECO:0000313" key="16">
    <source>
        <dbReference type="EnsemblPlants" id="EMT01295"/>
    </source>
</evidence>
<dbReference type="GO" id="GO:0042285">
    <property type="term" value="F:xylosyltransferase activity"/>
    <property type="evidence" value="ECO:0007669"/>
    <property type="project" value="TreeGrafter"/>
</dbReference>
<feature type="active site" description="Proton donor/acceptor" evidence="12">
    <location>
        <position position="522"/>
    </location>
</feature>
<keyword evidence="5 14" id="KW-0812">Transmembrane</keyword>
<evidence type="ECO:0000256" key="14">
    <source>
        <dbReference type="RuleBase" id="RU363127"/>
    </source>
</evidence>
<evidence type="ECO:0000256" key="4">
    <source>
        <dbReference type="ARBA" id="ARBA00022679"/>
    </source>
</evidence>
<name>R7VZW3_AEGTA</name>
<evidence type="ECO:0000256" key="12">
    <source>
        <dbReference type="PIRSR" id="PIRSR605027-1"/>
    </source>
</evidence>
<proteinExistence type="inferred from homology"/>
<evidence type="ECO:0000256" key="2">
    <source>
        <dbReference type="ARBA" id="ARBA00007706"/>
    </source>
</evidence>
<keyword evidence="6 14" id="KW-0735">Signal-anchor</keyword>
<accession>R7VZW3</accession>
<evidence type="ECO:0000256" key="3">
    <source>
        <dbReference type="ARBA" id="ARBA00022676"/>
    </source>
</evidence>
<dbReference type="SUPFAM" id="SSF53448">
    <property type="entry name" value="Nucleotide-diphospho-sugar transferases"/>
    <property type="match status" value="1"/>
</dbReference>
<dbReference type="PANTHER" id="PTHR10896">
    <property type="entry name" value="GALACTOSYLGALACTOSYLXYLOSYLPROTEIN 3-BETA-GLUCURONOSYLTRANSFERASE BETA-1,3-GLUCURONYLTRANSFERASE"/>
    <property type="match status" value="1"/>
</dbReference>
<reference evidence="16" key="1">
    <citation type="submission" date="2015-06" db="UniProtKB">
        <authorList>
            <consortium name="EnsemblPlants"/>
        </authorList>
    </citation>
    <scope>IDENTIFICATION</scope>
</reference>
<dbReference type="GO" id="GO:0009834">
    <property type="term" value="P:plant-type secondary cell wall biogenesis"/>
    <property type="evidence" value="ECO:0007669"/>
    <property type="project" value="TreeGrafter"/>
</dbReference>
<dbReference type="EC" id="2.4.-.-" evidence="14"/>
<dbReference type="FunFam" id="3.90.550.10:FF:000064">
    <property type="entry name" value="Glycosyltransferases"/>
    <property type="match status" value="1"/>
</dbReference>
<dbReference type="GO" id="GO:0015018">
    <property type="term" value="F:galactosylgalactosylxylosylprotein 3-beta-glucuronosyltransferase activity"/>
    <property type="evidence" value="ECO:0007669"/>
    <property type="project" value="InterPro"/>
</dbReference>
<keyword evidence="10" id="KW-0325">Glycoprotein</keyword>